<dbReference type="NCBIfam" id="TIGR02206">
    <property type="entry name" value="intg_mem_TP0381"/>
    <property type="match status" value="1"/>
</dbReference>
<dbReference type="InterPro" id="IPR011737">
    <property type="entry name" value="CHP02206_TP0381"/>
</dbReference>
<proteinExistence type="predicted"/>
<feature type="transmembrane region" description="Helical" evidence="1">
    <location>
        <begin position="142"/>
        <end position="160"/>
    </location>
</feature>
<gene>
    <name evidence="2" type="ORF">DW687_01445</name>
</gene>
<keyword evidence="1" id="KW-0472">Membrane</keyword>
<feature type="transmembrane region" description="Helical" evidence="1">
    <location>
        <begin position="210"/>
        <end position="236"/>
    </location>
</feature>
<organism evidence="2 3">
    <name type="scientific">Anaerofustis stercorihominis</name>
    <dbReference type="NCBI Taxonomy" id="214853"/>
    <lineage>
        <taxon>Bacteria</taxon>
        <taxon>Bacillati</taxon>
        <taxon>Bacillota</taxon>
        <taxon>Clostridia</taxon>
        <taxon>Eubacteriales</taxon>
        <taxon>Eubacteriaceae</taxon>
        <taxon>Anaerofustis</taxon>
    </lineage>
</organism>
<feature type="transmembrane region" description="Helical" evidence="1">
    <location>
        <begin position="172"/>
        <end position="190"/>
    </location>
</feature>
<comment type="caution">
    <text evidence="2">The sequence shown here is derived from an EMBL/GenBank/DDBJ whole genome shotgun (WGS) entry which is preliminary data.</text>
</comment>
<feature type="transmembrane region" description="Helical" evidence="1">
    <location>
        <begin position="85"/>
        <end position="102"/>
    </location>
</feature>
<protein>
    <submittedName>
        <fullName evidence="2">TIGR02206 family membrane protein</fullName>
    </submittedName>
</protein>
<dbReference type="Proteomes" id="UP000261212">
    <property type="component" value="Unassembled WGS sequence"/>
</dbReference>
<feature type="transmembrane region" description="Helical" evidence="1">
    <location>
        <begin position="59"/>
        <end position="79"/>
    </location>
</feature>
<accession>A0A3E3E0E1</accession>
<feature type="transmembrane region" description="Helical" evidence="1">
    <location>
        <begin position="20"/>
        <end position="39"/>
    </location>
</feature>
<dbReference type="EMBL" id="QUSM01000002">
    <property type="protein sequence ID" value="RGD75014.1"/>
    <property type="molecule type" value="Genomic_DNA"/>
</dbReference>
<sequence>MTLKYFFTNPDIVPLSLKWHAYGIEHMILLFIILVFNIYMCKKFVKLSTERQNKLLKFFAVLIVVQELLKDILHFYAGTLNLEHLPLHLCGISIFITFWYAFNPGKVNGEYLYALSLPGALAALLFPNWTEYPMMHFSNINSFTIHTWLVVFVTMLLYSGRLKPNFKNLPKTSLLIGIIAVPIYFINKMWDTNFMFLNGPSKGSPLVFLYDIFGGGYLIALIVLVLSAWLFMYLPWEVIYRKKAKKQSEQTA</sequence>
<dbReference type="AlphaFoldDB" id="A0A3E3E0E1"/>
<dbReference type="RefSeq" id="WP_117531119.1">
    <property type="nucleotide sequence ID" value="NZ_QUSM01000002.1"/>
</dbReference>
<evidence type="ECO:0000256" key="1">
    <source>
        <dbReference type="SAM" id="Phobius"/>
    </source>
</evidence>
<dbReference type="Pfam" id="PF14808">
    <property type="entry name" value="TMEM164"/>
    <property type="match status" value="1"/>
</dbReference>
<evidence type="ECO:0000313" key="3">
    <source>
        <dbReference type="Proteomes" id="UP000261212"/>
    </source>
</evidence>
<evidence type="ECO:0000313" key="2">
    <source>
        <dbReference type="EMBL" id="RGD75014.1"/>
    </source>
</evidence>
<reference evidence="2 3" key="1">
    <citation type="submission" date="2018-08" db="EMBL/GenBank/DDBJ databases">
        <title>A genome reference for cultivated species of the human gut microbiota.</title>
        <authorList>
            <person name="Zou Y."/>
            <person name="Xue W."/>
            <person name="Luo G."/>
        </authorList>
    </citation>
    <scope>NUCLEOTIDE SEQUENCE [LARGE SCALE GENOMIC DNA]</scope>
    <source>
        <strain evidence="2 3">AM25-6</strain>
    </source>
</reference>
<keyword evidence="1" id="KW-0812">Transmembrane</keyword>
<keyword evidence="1" id="KW-1133">Transmembrane helix</keyword>
<name>A0A3E3E0E1_9FIRM</name>
<feature type="transmembrane region" description="Helical" evidence="1">
    <location>
        <begin position="111"/>
        <end position="130"/>
    </location>
</feature>